<dbReference type="KEGG" id="csv:101218164"/>
<gene>
    <name evidence="13" type="ORF">Csa_7G253800</name>
</gene>
<dbReference type="InterPro" id="IPR050814">
    <property type="entry name" value="Myo-inositol_Transporter"/>
</dbReference>
<dbReference type="PANTHER" id="PTHR48020:SF49">
    <property type="entry name" value="SUGAR TRANSPORTER"/>
    <property type="match status" value="1"/>
</dbReference>
<feature type="transmembrane region" description="Helical" evidence="11">
    <location>
        <begin position="103"/>
        <end position="125"/>
    </location>
</feature>
<dbReference type="InterPro" id="IPR003663">
    <property type="entry name" value="Sugar/inositol_transpt"/>
</dbReference>
<feature type="transmembrane region" description="Helical" evidence="11">
    <location>
        <begin position="74"/>
        <end position="91"/>
    </location>
</feature>
<dbReference type="SUPFAM" id="SSF103473">
    <property type="entry name" value="MFS general substrate transporter"/>
    <property type="match status" value="1"/>
</dbReference>
<organism evidence="13 14">
    <name type="scientific">Cucumis sativus</name>
    <name type="common">Cucumber</name>
    <dbReference type="NCBI Taxonomy" id="3659"/>
    <lineage>
        <taxon>Eukaryota</taxon>
        <taxon>Viridiplantae</taxon>
        <taxon>Streptophyta</taxon>
        <taxon>Embryophyta</taxon>
        <taxon>Tracheophyta</taxon>
        <taxon>Spermatophyta</taxon>
        <taxon>Magnoliopsida</taxon>
        <taxon>eudicotyledons</taxon>
        <taxon>Gunneridae</taxon>
        <taxon>Pentapetalae</taxon>
        <taxon>rosids</taxon>
        <taxon>fabids</taxon>
        <taxon>Cucurbitales</taxon>
        <taxon>Cucurbitaceae</taxon>
        <taxon>Benincaseae</taxon>
        <taxon>Cucumis</taxon>
    </lineage>
</organism>
<evidence type="ECO:0000259" key="12">
    <source>
        <dbReference type="PROSITE" id="PS50850"/>
    </source>
</evidence>
<dbReference type="FunFam" id="1.20.1250.20:FF:000025">
    <property type="entry name" value="probable polyol transporter 4"/>
    <property type="match status" value="1"/>
</dbReference>
<feature type="transmembrane region" description="Helical" evidence="11">
    <location>
        <begin position="160"/>
        <end position="179"/>
    </location>
</feature>
<dbReference type="Gene3D" id="1.20.1250.20">
    <property type="entry name" value="MFS general substrate transporter like domains"/>
    <property type="match status" value="1"/>
</dbReference>
<feature type="transmembrane region" description="Helical" evidence="11">
    <location>
        <begin position="436"/>
        <end position="458"/>
    </location>
</feature>
<sequence length="515" mass="57315">MAMENMGNRTEFDRQIPSESTLPGKRKRNRYALMCAIFASTTSILLGYEQSLNGGEALIVIQQHFKLSDFKLETLVGVNNIYIAIGAAVAGRTSDYIGRRYTMVLAGFIFFVGAFLMGFATNYVSLMLGKSITGLGTGYALVVSPVYITEVSPTSSRGFFTSLPEVFINFGIMLGYLSSFLFSKLPIHLEWLFMVGIGIFLSMFLVAVVLMIPESPRWLVMQGQIGKAKWVLDKTSDSIEEAERRLAEIKEANGIPSGYSSYEVTPLQVSTRSNQTTKIWKELFLHPTPSIRHILIATVGLHVFQQASMINVIFVYSSTIVKQLGIKSNNHMLLVIILAGFTKTIFILVSTFLVDRIGRRPLLLTGVAGNMISLIILGFRLTRINHHSEVKLSTYWDIGLCITMILSYVAFFSIGMGPITWVYTSEIFPTKLRAQGLSAGVIVNRVTASVVTMTFLWLSNAITIGGVFYLHAGIAAMSWVFFYLLFPETQGRNLEDMEGLFGYVTPFSFFFNSSF</sequence>
<keyword evidence="5 11" id="KW-0812">Transmembrane</keyword>
<feature type="transmembrane region" description="Helical" evidence="11">
    <location>
        <begin position="331"/>
        <end position="354"/>
    </location>
</feature>
<evidence type="ECO:0000256" key="8">
    <source>
        <dbReference type="ARBA" id="ARBA00023136"/>
    </source>
</evidence>
<keyword evidence="4" id="KW-0762">Sugar transport</keyword>
<dbReference type="GO" id="GO:0015293">
    <property type="term" value="F:symporter activity"/>
    <property type="evidence" value="ECO:0007669"/>
    <property type="project" value="UniProtKB-KW"/>
</dbReference>
<dbReference type="PRINTS" id="PR00171">
    <property type="entry name" value="SUGRTRNSPORT"/>
</dbReference>
<dbReference type="InterPro" id="IPR020846">
    <property type="entry name" value="MFS_dom"/>
</dbReference>
<evidence type="ECO:0000256" key="2">
    <source>
        <dbReference type="ARBA" id="ARBA00010992"/>
    </source>
</evidence>
<dbReference type="GO" id="GO:0016020">
    <property type="term" value="C:membrane"/>
    <property type="evidence" value="ECO:0007669"/>
    <property type="project" value="UniProtKB-SubCell"/>
</dbReference>
<dbReference type="Proteomes" id="UP000029981">
    <property type="component" value="Chromosome 7"/>
</dbReference>
<evidence type="ECO:0000256" key="7">
    <source>
        <dbReference type="ARBA" id="ARBA00022989"/>
    </source>
</evidence>
<evidence type="ECO:0000256" key="6">
    <source>
        <dbReference type="ARBA" id="ARBA00022847"/>
    </source>
</evidence>
<dbReference type="OrthoDB" id="6339427at2759"/>
<dbReference type="Gramene" id="KGN44325">
    <property type="protein sequence ID" value="KGN44325"/>
    <property type="gene ID" value="Csa_7G253800"/>
</dbReference>
<evidence type="ECO:0000313" key="14">
    <source>
        <dbReference type="Proteomes" id="UP000029981"/>
    </source>
</evidence>
<dbReference type="PANTHER" id="PTHR48020">
    <property type="entry name" value="PROTON MYO-INOSITOL COTRANSPORTER"/>
    <property type="match status" value="1"/>
</dbReference>
<keyword evidence="6" id="KW-0769">Symport</keyword>
<proteinExistence type="inferred from homology"/>
<evidence type="ECO:0000256" key="10">
    <source>
        <dbReference type="SAM" id="MobiDB-lite"/>
    </source>
</evidence>
<dbReference type="PROSITE" id="PS00217">
    <property type="entry name" value="SUGAR_TRANSPORT_2"/>
    <property type="match status" value="1"/>
</dbReference>
<feature type="transmembrane region" description="Helical" evidence="11">
    <location>
        <begin position="31"/>
        <end position="48"/>
    </location>
</feature>
<name>A0A0A0K3P7_CUCSA</name>
<dbReference type="InterPro" id="IPR005829">
    <property type="entry name" value="Sugar_transporter_CS"/>
</dbReference>
<dbReference type="NCBIfam" id="TIGR00879">
    <property type="entry name" value="SP"/>
    <property type="match status" value="1"/>
</dbReference>
<evidence type="ECO:0000256" key="3">
    <source>
        <dbReference type="ARBA" id="ARBA00022448"/>
    </source>
</evidence>
<evidence type="ECO:0000256" key="5">
    <source>
        <dbReference type="ARBA" id="ARBA00022692"/>
    </source>
</evidence>
<feature type="transmembrane region" description="Helical" evidence="11">
    <location>
        <begin position="191"/>
        <end position="212"/>
    </location>
</feature>
<reference evidence="13 14" key="1">
    <citation type="journal article" date="2009" name="Nat. Genet.">
        <title>The genome of the cucumber, Cucumis sativus L.</title>
        <authorList>
            <person name="Huang S."/>
            <person name="Li R."/>
            <person name="Zhang Z."/>
            <person name="Li L."/>
            <person name="Gu X."/>
            <person name="Fan W."/>
            <person name="Lucas W.J."/>
            <person name="Wang X."/>
            <person name="Xie B."/>
            <person name="Ni P."/>
            <person name="Ren Y."/>
            <person name="Zhu H."/>
            <person name="Li J."/>
            <person name="Lin K."/>
            <person name="Jin W."/>
            <person name="Fei Z."/>
            <person name="Li G."/>
            <person name="Staub J."/>
            <person name="Kilian A."/>
            <person name="van der Vossen E.A."/>
            <person name="Wu Y."/>
            <person name="Guo J."/>
            <person name="He J."/>
            <person name="Jia Z."/>
            <person name="Ren Y."/>
            <person name="Tian G."/>
            <person name="Lu Y."/>
            <person name="Ruan J."/>
            <person name="Qian W."/>
            <person name="Wang M."/>
            <person name="Huang Q."/>
            <person name="Li B."/>
            <person name="Xuan Z."/>
            <person name="Cao J."/>
            <person name="Asan"/>
            <person name="Wu Z."/>
            <person name="Zhang J."/>
            <person name="Cai Q."/>
            <person name="Bai Y."/>
            <person name="Zhao B."/>
            <person name="Han Y."/>
            <person name="Li Y."/>
            <person name="Li X."/>
            <person name="Wang S."/>
            <person name="Shi Q."/>
            <person name="Liu S."/>
            <person name="Cho W.K."/>
            <person name="Kim J.Y."/>
            <person name="Xu Y."/>
            <person name="Heller-Uszynska K."/>
            <person name="Miao H."/>
            <person name="Cheng Z."/>
            <person name="Zhang S."/>
            <person name="Wu J."/>
            <person name="Yang Y."/>
            <person name="Kang H."/>
            <person name="Li M."/>
            <person name="Liang H."/>
            <person name="Ren X."/>
            <person name="Shi Z."/>
            <person name="Wen M."/>
            <person name="Jian M."/>
            <person name="Yang H."/>
            <person name="Zhang G."/>
            <person name="Yang Z."/>
            <person name="Chen R."/>
            <person name="Liu S."/>
            <person name="Li J."/>
            <person name="Ma L."/>
            <person name="Liu H."/>
            <person name="Zhou Y."/>
            <person name="Zhao J."/>
            <person name="Fang X."/>
            <person name="Li G."/>
            <person name="Fang L."/>
            <person name="Li Y."/>
            <person name="Liu D."/>
            <person name="Zheng H."/>
            <person name="Zhang Y."/>
            <person name="Qin N."/>
            <person name="Li Z."/>
            <person name="Yang G."/>
            <person name="Yang S."/>
            <person name="Bolund L."/>
            <person name="Kristiansen K."/>
            <person name="Zheng H."/>
            <person name="Li S."/>
            <person name="Zhang X."/>
            <person name="Yang H."/>
            <person name="Wang J."/>
            <person name="Sun R."/>
            <person name="Zhang B."/>
            <person name="Jiang S."/>
            <person name="Wang J."/>
            <person name="Du Y."/>
            <person name="Li S."/>
        </authorList>
    </citation>
    <scope>NUCLEOTIDE SEQUENCE [LARGE SCALE GENOMIC DNA]</scope>
    <source>
        <strain evidence="14">cv. 9930</strain>
    </source>
</reference>
<reference evidence="13 14" key="4">
    <citation type="journal article" date="2011" name="BMC Genomics">
        <title>RNA-Seq improves annotation of protein-coding genes in the cucumber genome.</title>
        <authorList>
            <person name="Li Z."/>
            <person name="Zhang Z."/>
            <person name="Yan P."/>
            <person name="Huang S."/>
            <person name="Fei Z."/>
            <person name="Lin K."/>
        </authorList>
    </citation>
    <scope>NUCLEOTIDE SEQUENCE [LARGE SCALE GENOMIC DNA]</scope>
    <source>
        <strain evidence="14">cv. 9930</strain>
    </source>
</reference>
<evidence type="ECO:0000313" key="13">
    <source>
        <dbReference type="EMBL" id="KGN44325.1"/>
    </source>
</evidence>
<dbReference type="InterPro" id="IPR005828">
    <property type="entry name" value="MFS_sugar_transport-like"/>
</dbReference>
<feature type="transmembrane region" description="Helical" evidence="11">
    <location>
        <begin position="131"/>
        <end position="148"/>
    </location>
</feature>
<dbReference type="PROSITE" id="PS50850">
    <property type="entry name" value="MFS"/>
    <property type="match status" value="1"/>
</dbReference>
<dbReference type="eggNOG" id="KOG0254">
    <property type="taxonomic scope" value="Eukaryota"/>
</dbReference>
<dbReference type="PROSITE" id="PS00216">
    <property type="entry name" value="SUGAR_TRANSPORT_1"/>
    <property type="match status" value="1"/>
</dbReference>
<feature type="domain" description="Major facilitator superfamily (MFS) profile" evidence="12">
    <location>
        <begin position="35"/>
        <end position="490"/>
    </location>
</feature>
<dbReference type="InterPro" id="IPR036259">
    <property type="entry name" value="MFS_trans_sf"/>
</dbReference>
<keyword evidence="14" id="KW-1185">Reference proteome</keyword>
<reference evidence="13 14" key="2">
    <citation type="journal article" date="2009" name="PLoS ONE">
        <title>An integrated genetic and cytogenetic map of the cucumber genome.</title>
        <authorList>
            <person name="Ren Y."/>
            <person name="Zhang Z."/>
            <person name="Liu J."/>
            <person name="Staub J.E."/>
            <person name="Han Y."/>
            <person name="Cheng Z."/>
            <person name="Li X."/>
            <person name="Lu J."/>
            <person name="Miao H."/>
            <person name="Kang H."/>
            <person name="Xie B."/>
            <person name="Gu X."/>
            <person name="Wang X."/>
            <person name="Du Y."/>
            <person name="Jin W."/>
            <person name="Huang S."/>
        </authorList>
    </citation>
    <scope>NUCLEOTIDE SEQUENCE [LARGE SCALE GENOMIC DNA]</scope>
    <source>
        <strain evidence="14">cv. 9930</strain>
    </source>
</reference>
<accession>A0A0A0K3P7</accession>
<feature type="region of interest" description="Disordered" evidence="10">
    <location>
        <begin position="1"/>
        <end position="23"/>
    </location>
</feature>
<feature type="transmembrane region" description="Helical" evidence="11">
    <location>
        <begin position="464"/>
        <end position="486"/>
    </location>
</feature>
<feature type="transmembrane region" description="Helical" evidence="11">
    <location>
        <begin position="361"/>
        <end position="382"/>
    </location>
</feature>
<evidence type="ECO:0000256" key="11">
    <source>
        <dbReference type="SAM" id="Phobius"/>
    </source>
</evidence>
<evidence type="ECO:0000256" key="4">
    <source>
        <dbReference type="ARBA" id="ARBA00022597"/>
    </source>
</evidence>
<reference evidence="13 14" key="3">
    <citation type="journal article" date="2010" name="BMC Genomics">
        <title>Transcriptome sequencing and comparative analysis of cucumber flowers with different sex types.</title>
        <authorList>
            <person name="Guo S."/>
            <person name="Zheng Y."/>
            <person name="Joung J.G."/>
            <person name="Liu S."/>
            <person name="Zhang Z."/>
            <person name="Crasta O.R."/>
            <person name="Sobral B.W."/>
            <person name="Xu Y."/>
            <person name="Huang S."/>
            <person name="Fei Z."/>
        </authorList>
    </citation>
    <scope>NUCLEOTIDE SEQUENCE [LARGE SCALE GENOMIC DNA]</scope>
    <source>
        <strain evidence="14">cv. 9930</strain>
    </source>
</reference>
<feature type="transmembrane region" description="Helical" evidence="11">
    <location>
        <begin position="394"/>
        <end position="424"/>
    </location>
</feature>
<comment type="similarity">
    <text evidence="2 9">Belongs to the major facilitator superfamily. Sugar transporter (TC 2.A.1.1) family.</text>
</comment>
<keyword evidence="8 11" id="KW-0472">Membrane</keyword>
<evidence type="ECO:0000256" key="1">
    <source>
        <dbReference type="ARBA" id="ARBA00004141"/>
    </source>
</evidence>
<keyword evidence="7 11" id="KW-1133">Transmembrane helix</keyword>
<evidence type="ECO:0000256" key="9">
    <source>
        <dbReference type="RuleBase" id="RU003346"/>
    </source>
</evidence>
<feature type="transmembrane region" description="Helical" evidence="11">
    <location>
        <begin position="294"/>
        <end position="316"/>
    </location>
</feature>
<protein>
    <recommendedName>
        <fullName evidence="12">Major facilitator superfamily (MFS) profile domain-containing protein</fullName>
    </recommendedName>
</protein>
<dbReference type="EMBL" id="CM002928">
    <property type="protein sequence ID" value="KGN44325.1"/>
    <property type="molecule type" value="Genomic_DNA"/>
</dbReference>
<comment type="subcellular location">
    <subcellularLocation>
        <location evidence="1">Membrane</location>
        <topology evidence="1">Multi-pass membrane protein</topology>
    </subcellularLocation>
</comment>
<dbReference type="AlphaFoldDB" id="A0A0A0K3P7"/>
<keyword evidence="3 9" id="KW-0813">Transport</keyword>
<dbReference type="Pfam" id="PF00083">
    <property type="entry name" value="Sugar_tr"/>
    <property type="match status" value="1"/>
</dbReference>